<gene>
    <name evidence="2" type="ORF">WICPIJ_006417</name>
</gene>
<dbReference type="OrthoDB" id="2391627at2759"/>
<evidence type="ECO:0000313" key="2">
    <source>
        <dbReference type="EMBL" id="KAH3682627.1"/>
    </source>
</evidence>
<keyword evidence="1" id="KW-1133">Transmembrane helix</keyword>
<dbReference type="PANTHER" id="PTHR28254:SF1">
    <property type="entry name" value="CYTOCHROME B-C1 COMPLEX SUBUNIT 10, MITOCHONDRIAL"/>
    <property type="match status" value="1"/>
</dbReference>
<evidence type="ECO:0000256" key="1">
    <source>
        <dbReference type="SAM" id="Phobius"/>
    </source>
</evidence>
<protein>
    <recommendedName>
        <fullName evidence="4">Cytochrome b-c1 complex subunit 10</fullName>
    </recommendedName>
</protein>
<dbReference type="PANTHER" id="PTHR28254">
    <property type="entry name" value="CYTOCHROME B-C1 COMPLEX SUBUNIT 10"/>
    <property type="match status" value="1"/>
</dbReference>
<proteinExistence type="predicted"/>
<keyword evidence="3" id="KW-1185">Reference proteome</keyword>
<keyword evidence="1" id="KW-0812">Transmembrane</keyword>
<accession>A0A9P8Q2C2</accession>
<dbReference type="Pfam" id="PF09796">
    <property type="entry name" value="QCR10"/>
    <property type="match status" value="1"/>
</dbReference>
<dbReference type="AlphaFoldDB" id="A0A9P8Q2C2"/>
<comment type="caution">
    <text evidence="2">The sequence shown here is derived from an EMBL/GenBank/DDBJ whole genome shotgun (WGS) entry which is preliminary data.</text>
</comment>
<name>A0A9P8Q2C2_WICPI</name>
<evidence type="ECO:0000313" key="3">
    <source>
        <dbReference type="Proteomes" id="UP000774326"/>
    </source>
</evidence>
<evidence type="ECO:0008006" key="4">
    <source>
        <dbReference type="Google" id="ProtNLM"/>
    </source>
</evidence>
<feature type="transmembrane region" description="Helical" evidence="1">
    <location>
        <begin position="20"/>
        <end position="41"/>
    </location>
</feature>
<dbReference type="EMBL" id="JAEUBG010003557">
    <property type="protein sequence ID" value="KAH3682627.1"/>
    <property type="molecule type" value="Genomic_DNA"/>
</dbReference>
<reference evidence="2" key="2">
    <citation type="submission" date="2021-01" db="EMBL/GenBank/DDBJ databases">
        <authorList>
            <person name="Schikora-Tamarit M.A."/>
        </authorList>
    </citation>
    <scope>NUCLEOTIDE SEQUENCE</scope>
    <source>
        <strain evidence="2">CBS2887</strain>
    </source>
</reference>
<organism evidence="2 3">
    <name type="scientific">Wickerhamomyces pijperi</name>
    <name type="common">Yeast</name>
    <name type="synonym">Pichia pijperi</name>
    <dbReference type="NCBI Taxonomy" id="599730"/>
    <lineage>
        <taxon>Eukaryota</taxon>
        <taxon>Fungi</taxon>
        <taxon>Dikarya</taxon>
        <taxon>Ascomycota</taxon>
        <taxon>Saccharomycotina</taxon>
        <taxon>Saccharomycetes</taxon>
        <taxon>Phaffomycetales</taxon>
        <taxon>Wickerhamomycetaceae</taxon>
        <taxon>Wickerhamomyces</taxon>
    </lineage>
</organism>
<dbReference type="GO" id="GO:0005739">
    <property type="term" value="C:mitochondrion"/>
    <property type="evidence" value="ECO:0007669"/>
    <property type="project" value="GOC"/>
</dbReference>
<sequence>MVQPLTKAIPHFGKITLQNLAYYAPNLALWGGASTFGLFIFTEGVPVFQDTFFKPIPVLGQHWIKNPDPQDLPQ</sequence>
<dbReference type="Proteomes" id="UP000774326">
    <property type="component" value="Unassembled WGS sequence"/>
</dbReference>
<keyword evidence="1" id="KW-0472">Membrane</keyword>
<dbReference type="GO" id="GO:0006122">
    <property type="term" value="P:mitochondrial electron transport, ubiquinol to cytochrome c"/>
    <property type="evidence" value="ECO:0007669"/>
    <property type="project" value="InterPro"/>
</dbReference>
<reference evidence="2" key="1">
    <citation type="journal article" date="2021" name="Open Biol.">
        <title>Shared evolutionary footprints suggest mitochondrial oxidative damage underlies multiple complex I losses in fungi.</title>
        <authorList>
            <person name="Schikora-Tamarit M.A."/>
            <person name="Marcet-Houben M."/>
            <person name="Nosek J."/>
            <person name="Gabaldon T."/>
        </authorList>
    </citation>
    <scope>NUCLEOTIDE SEQUENCE</scope>
    <source>
        <strain evidence="2">CBS2887</strain>
    </source>
</reference>
<dbReference type="InterPro" id="IPR019182">
    <property type="entry name" value="Cytochrome_b-c1_su10_fun"/>
</dbReference>